<name>A0A1I5PC46_9BACT</name>
<dbReference type="PANTHER" id="PTHR42990:SF1">
    <property type="entry name" value="AAA+ ATPASE DOMAIN-CONTAINING PROTEIN"/>
    <property type="match status" value="1"/>
</dbReference>
<gene>
    <name evidence="2" type="ORF">SAMN05216234_11453</name>
</gene>
<dbReference type="Gene3D" id="3.40.50.300">
    <property type="entry name" value="P-loop containing nucleotide triphosphate hydrolases"/>
    <property type="match status" value="1"/>
</dbReference>
<sequence length="400" mass="46749">MLNRLRLFQSAIVRNLKTTHKRYFYNELNNNEKLLAIIGARGVGKTTALLQYLKESEILANEKLYISADWIDGESLFEIAEAFYKENGKLLIIDEIHKYQNFEKELKNIYDIFDLRVIVSGSSVLSINNAKADLSRRVLLKEVKGMSFREFLNFKYGFEIESITLDELIKNHVNIAFEIMEKINKPSLLPDFKEYFEVGYYPFYFQNRDISSYLLKLKETINVVLEVDIPAISNIKFTTIRKFKKLIEYICSSHPFKPNMQELLTKMDMAKTSYAEIYEYLELLQKAKIIRLIKSANKKDAILTKPEKIYLNNTNLHFCYCETQEIGSIREVFFASMLEGHEIYAPPKGDFTVNEYTFEVGGKNKTKKQIKNIENGFIVKDDIEIGDKNVIPLWLFGFLY</sequence>
<reference evidence="2 3" key="1">
    <citation type="submission" date="2016-10" db="EMBL/GenBank/DDBJ databases">
        <authorList>
            <person name="de Groot N.N."/>
        </authorList>
    </citation>
    <scope>NUCLEOTIDE SEQUENCE [LARGE SCALE GENOMIC DNA]</scope>
    <source>
        <strain evidence="2 3">EP1-55-1</strain>
    </source>
</reference>
<dbReference type="SUPFAM" id="SSF52540">
    <property type="entry name" value="P-loop containing nucleoside triphosphate hydrolases"/>
    <property type="match status" value="1"/>
</dbReference>
<dbReference type="AlphaFoldDB" id="A0A1I5PC46"/>
<accession>A0A1I5PC46</accession>
<feature type="domain" description="AAA+ ATPase" evidence="1">
    <location>
        <begin position="31"/>
        <end position="144"/>
    </location>
</feature>
<evidence type="ECO:0000313" key="3">
    <source>
        <dbReference type="Proteomes" id="UP000199227"/>
    </source>
</evidence>
<dbReference type="OrthoDB" id="9768467at2"/>
<dbReference type="RefSeq" id="WP_092912210.1">
    <property type="nucleotide sequence ID" value="NZ_CP136592.1"/>
</dbReference>
<dbReference type="InterPro" id="IPR027417">
    <property type="entry name" value="P-loop_NTPase"/>
</dbReference>
<dbReference type="PANTHER" id="PTHR42990">
    <property type="entry name" value="ATPASE"/>
    <property type="match status" value="1"/>
</dbReference>
<dbReference type="Proteomes" id="UP000199227">
    <property type="component" value="Unassembled WGS sequence"/>
</dbReference>
<proteinExistence type="predicted"/>
<organism evidence="2 3">
    <name type="scientific">Hydrogenimonas thermophila</name>
    <dbReference type="NCBI Taxonomy" id="223786"/>
    <lineage>
        <taxon>Bacteria</taxon>
        <taxon>Pseudomonadati</taxon>
        <taxon>Campylobacterota</taxon>
        <taxon>Epsilonproteobacteria</taxon>
        <taxon>Campylobacterales</taxon>
        <taxon>Hydrogenimonadaceae</taxon>
        <taxon>Hydrogenimonas</taxon>
    </lineage>
</organism>
<dbReference type="Pfam" id="PF13173">
    <property type="entry name" value="AAA_14"/>
    <property type="match status" value="1"/>
</dbReference>
<evidence type="ECO:0000259" key="1">
    <source>
        <dbReference type="SMART" id="SM00382"/>
    </source>
</evidence>
<dbReference type="EMBL" id="FOXB01000014">
    <property type="protein sequence ID" value="SFP31477.1"/>
    <property type="molecule type" value="Genomic_DNA"/>
</dbReference>
<evidence type="ECO:0000313" key="2">
    <source>
        <dbReference type="EMBL" id="SFP31477.1"/>
    </source>
</evidence>
<protein>
    <recommendedName>
        <fullName evidence="1">AAA+ ATPase domain-containing protein</fullName>
    </recommendedName>
</protein>
<dbReference type="InterPro" id="IPR041682">
    <property type="entry name" value="AAA_14"/>
</dbReference>
<dbReference type="SMART" id="SM00382">
    <property type="entry name" value="AAA"/>
    <property type="match status" value="1"/>
</dbReference>
<keyword evidence="3" id="KW-1185">Reference proteome</keyword>
<dbReference type="InterPro" id="IPR003593">
    <property type="entry name" value="AAA+_ATPase"/>
</dbReference>